<sequence length="614" mass="70302">MRPGLRVSVLSLAFFATSPFLASAEEEKPVNSSLVAEKVYNLNRTKILQSNTPSLRPGSVYDVITYFESLLRAPRPGYNYEFIDSGLGATEPLYPMMQKGHQASYAQLIPAAIWEDSRHIDHQSSLETPEGCKVDSAYLLRHIDEYPKTTFEKERKEGYTRVVVRLEHYTRLRPDAECGRHVAHDPDPNFDPMKFMWDHRDAMSLADFPQKELQRFEAKLSVNYPMKELRDYDQRKPFDLNDLKRNSLWYYPDGHAFDYGIDTPRPQKGLKAFSLPRQMVVEATPEMRTEYPLGSLLQPDEFAKLLDFLKGQPFPGYDPSTEPGNDTLRLSDVTPNNVYTSGLVIQPIRDVEADVADMAHFRLVGMTMKPQEPQLDAAWTGERIIPQVRFTYQMINPLDPIHMSEQLFLHLKWDVVDRLADDKTRAEQQRHFMTRLDELTRARESGNGDGKLRDFIREFTTARPVHGIQWGSALTGIWIFGNLERHNLTGQLAAAKTIRQGIDYGYYSSVYDTDLLRAEIEKSQGARKAELTEVLSSLTVDTFRDPKRQDVHAIRFNTVSCAQCHQLSGRDGVHMSINDGINSKIKSPTIVSEYFFHEADAQLRGDMQKWLAAN</sequence>
<evidence type="ECO:0008006" key="4">
    <source>
        <dbReference type="Google" id="ProtNLM"/>
    </source>
</evidence>
<name>A0ABV9Z273_9HYPH</name>
<proteinExistence type="predicted"/>
<evidence type="ECO:0000313" key="3">
    <source>
        <dbReference type="Proteomes" id="UP001595796"/>
    </source>
</evidence>
<keyword evidence="3" id="KW-1185">Reference proteome</keyword>
<feature type="chain" id="PRO_5045062919" description="Cytochrome c domain-containing protein" evidence="1">
    <location>
        <begin position="25"/>
        <end position="614"/>
    </location>
</feature>
<dbReference type="Proteomes" id="UP001595796">
    <property type="component" value="Unassembled WGS sequence"/>
</dbReference>
<feature type="signal peptide" evidence="1">
    <location>
        <begin position="1"/>
        <end position="24"/>
    </location>
</feature>
<organism evidence="2 3">
    <name type="scientific">Flaviflagellibacter deserti</name>
    <dbReference type="NCBI Taxonomy" id="2267266"/>
    <lineage>
        <taxon>Bacteria</taxon>
        <taxon>Pseudomonadati</taxon>
        <taxon>Pseudomonadota</taxon>
        <taxon>Alphaproteobacteria</taxon>
        <taxon>Hyphomicrobiales</taxon>
        <taxon>Flaviflagellibacter</taxon>
    </lineage>
</organism>
<evidence type="ECO:0000256" key="1">
    <source>
        <dbReference type="SAM" id="SignalP"/>
    </source>
</evidence>
<keyword evidence="1" id="KW-0732">Signal</keyword>
<gene>
    <name evidence="2" type="ORF">ACFPFW_13845</name>
</gene>
<accession>A0ABV9Z273</accession>
<reference evidence="3" key="1">
    <citation type="journal article" date="2019" name="Int. J. Syst. Evol. Microbiol.">
        <title>The Global Catalogue of Microorganisms (GCM) 10K type strain sequencing project: providing services to taxonomists for standard genome sequencing and annotation.</title>
        <authorList>
            <consortium name="The Broad Institute Genomics Platform"/>
            <consortium name="The Broad Institute Genome Sequencing Center for Infectious Disease"/>
            <person name="Wu L."/>
            <person name="Ma J."/>
        </authorList>
    </citation>
    <scope>NUCLEOTIDE SEQUENCE [LARGE SCALE GENOMIC DNA]</scope>
    <source>
        <strain evidence="3">CGMCC 1.16444</strain>
    </source>
</reference>
<dbReference type="EMBL" id="JBHSJF010000006">
    <property type="protein sequence ID" value="MFC5069095.1"/>
    <property type="molecule type" value="Genomic_DNA"/>
</dbReference>
<protein>
    <recommendedName>
        <fullName evidence="4">Cytochrome c domain-containing protein</fullName>
    </recommendedName>
</protein>
<evidence type="ECO:0000313" key="2">
    <source>
        <dbReference type="EMBL" id="MFC5069095.1"/>
    </source>
</evidence>
<dbReference type="RefSeq" id="WP_114956699.1">
    <property type="nucleotide sequence ID" value="NZ_JBHSJF010000006.1"/>
</dbReference>
<comment type="caution">
    <text evidence="2">The sequence shown here is derived from an EMBL/GenBank/DDBJ whole genome shotgun (WGS) entry which is preliminary data.</text>
</comment>